<organism evidence="2 3">
    <name type="scientific">Corynebacterium pseudokroppenstedtii</name>
    <dbReference type="NCBI Taxonomy" id="2804917"/>
    <lineage>
        <taxon>Bacteria</taxon>
        <taxon>Bacillati</taxon>
        <taxon>Actinomycetota</taxon>
        <taxon>Actinomycetes</taxon>
        <taxon>Mycobacteriales</taxon>
        <taxon>Corynebacteriaceae</taxon>
        <taxon>Corynebacterium</taxon>
    </lineage>
</organism>
<evidence type="ECO:0000256" key="1">
    <source>
        <dbReference type="SAM" id="Phobius"/>
    </source>
</evidence>
<keyword evidence="1" id="KW-0472">Membrane</keyword>
<sequence length="137" mass="14608">MTKALNTIVGFLTFALVVRGLDYVTGTADGHVESDLPPLVWGTTCIVVGIVVVVGLVLRRTRILIAGSLMASAIYVMFAVYQVPLIFRSSPPDDWRTCGDYVALAGLWAVVCVTLALRFHVAQARRGGDSGDVAGVE</sequence>
<dbReference type="EMBL" id="CP137757">
    <property type="protein sequence ID" value="WPF24350.1"/>
    <property type="molecule type" value="Genomic_DNA"/>
</dbReference>
<reference evidence="2 3" key="1">
    <citation type="submission" date="2023-10" db="EMBL/GenBank/DDBJ databases">
        <title>complete genome sequence of Corynebacterium pseudokroppenstedtii P15-C1.</title>
        <authorList>
            <person name="Bruggemann H."/>
            <person name="Poehlein A."/>
        </authorList>
    </citation>
    <scope>NUCLEOTIDE SEQUENCE [LARGE SCALE GENOMIC DNA]</scope>
    <source>
        <strain evidence="2 3">P15_C1</strain>
    </source>
</reference>
<evidence type="ECO:0000313" key="3">
    <source>
        <dbReference type="Proteomes" id="UP001174314"/>
    </source>
</evidence>
<keyword evidence="1" id="KW-0812">Transmembrane</keyword>
<keyword evidence="1" id="KW-1133">Transmembrane helix</keyword>
<feature type="transmembrane region" description="Helical" evidence="1">
    <location>
        <begin position="39"/>
        <end position="58"/>
    </location>
</feature>
<dbReference type="RefSeq" id="WP_236883050.1">
    <property type="nucleotide sequence ID" value="NZ_CP137757.1"/>
</dbReference>
<gene>
    <name evidence="2" type="ORF">Q0N40_07315</name>
</gene>
<feature type="transmembrane region" description="Helical" evidence="1">
    <location>
        <begin position="63"/>
        <end position="81"/>
    </location>
</feature>
<dbReference type="AlphaFoldDB" id="A0AAU0PYE2"/>
<protein>
    <recommendedName>
        <fullName evidence="4">Integral membrane protein</fullName>
    </recommendedName>
</protein>
<feature type="transmembrane region" description="Helical" evidence="1">
    <location>
        <begin position="101"/>
        <end position="121"/>
    </location>
</feature>
<proteinExistence type="predicted"/>
<accession>A0AAU0PYE2</accession>
<name>A0AAU0PYE2_9CORY</name>
<evidence type="ECO:0008006" key="4">
    <source>
        <dbReference type="Google" id="ProtNLM"/>
    </source>
</evidence>
<keyword evidence="3" id="KW-1185">Reference proteome</keyword>
<dbReference type="KEGG" id="cpsk:Q0N40_07315"/>
<evidence type="ECO:0000313" key="2">
    <source>
        <dbReference type="EMBL" id="WPF24350.1"/>
    </source>
</evidence>
<dbReference type="Proteomes" id="UP001174314">
    <property type="component" value="Chromosome"/>
</dbReference>